<accession>F4KX58</accession>
<dbReference type="InterPro" id="IPR014729">
    <property type="entry name" value="Rossmann-like_a/b/a_fold"/>
</dbReference>
<dbReference type="GO" id="GO:0004066">
    <property type="term" value="F:asparagine synthase (glutamine-hydrolyzing) activity"/>
    <property type="evidence" value="ECO:0007669"/>
    <property type="project" value="UniProtKB-EC"/>
</dbReference>
<dbReference type="InterPro" id="IPR006426">
    <property type="entry name" value="Asn_synth_AEB"/>
</dbReference>
<keyword evidence="4 9" id="KW-0547">Nucleotide-binding</keyword>
<evidence type="ECO:0000256" key="6">
    <source>
        <dbReference type="ARBA" id="ARBA00022962"/>
    </source>
</evidence>
<dbReference type="InterPro" id="IPR017932">
    <property type="entry name" value="GATase_2_dom"/>
</dbReference>
<comment type="similarity">
    <text evidence="2">Belongs to the asparagine synthetase family.</text>
</comment>
<dbReference type="STRING" id="760192.Halhy_0374"/>
<keyword evidence="8" id="KW-0061">Asparagine biosynthesis</keyword>
<evidence type="ECO:0000259" key="11">
    <source>
        <dbReference type="PROSITE" id="PS51278"/>
    </source>
</evidence>
<dbReference type="SUPFAM" id="SSF52402">
    <property type="entry name" value="Adenine nucleotide alpha hydrolases-like"/>
    <property type="match status" value="1"/>
</dbReference>
<evidence type="ECO:0000256" key="3">
    <source>
        <dbReference type="ARBA" id="ARBA00012737"/>
    </source>
</evidence>
<dbReference type="CDD" id="cd01991">
    <property type="entry name" value="Asn_synthase_B_C"/>
    <property type="match status" value="1"/>
</dbReference>
<evidence type="ECO:0000313" key="13">
    <source>
        <dbReference type="Proteomes" id="UP000008461"/>
    </source>
</evidence>
<dbReference type="Pfam" id="PF00733">
    <property type="entry name" value="Asn_synthase"/>
    <property type="match status" value="1"/>
</dbReference>
<comment type="catalytic activity">
    <reaction evidence="7">
        <text>L-aspartate + L-glutamine + ATP + H2O = L-asparagine + L-glutamate + AMP + diphosphate + H(+)</text>
        <dbReference type="Rhea" id="RHEA:12228"/>
        <dbReference type="ChEBI" id="CHEBI:15377"/>
        <dbReference type="ChEBI" id="CHEBI:15378"/>
        <dbReference type="ChEBI" id="CHEBI:29985"/>
        <dbReference type="ChEBI" id="CHEBI:29991"/>
        <dbReference type="ChEBI" id="CHEBI:30616"/>
        <dbReference type="ChEBI" id="CHEBI:33019"/>
        <dbReference type="ChEBI" id="CHEBI:58048"/>
        <dbReference type="ChEBI" id="CHEBI:58359"/>
        <dbReference type="ChEBI" id="CHEBI:456215"/>
        <dbReference type="EC" id="6.3.5.4"/>
    </reaction>
</comment>
<dbReference type="CDD" id="cd00712">
    <property type="entry name" value="AsnB"/>
    <property type="match status" value="1"/>
</dbReference>
<dbReference type="Gene3D" id="3.60.20.10">
    <property type="entry name" value="Glutamine Phosphoribosylpyrophosphate, subunit 1, domain 1"/>
    <property type="match status" value="1"/>
</dbReference>
<evidence type="ECO:0000256" key="1">
    <source>
        <dbReference type="ARBA" id="ARBA00005187"/>
    </source>
</evidence>
<dbReference type="InterPro" id="IPR033738">
    <property type="entry name" value="AsnB_N"/>
</dbReference>
<evidence type="ECO:0000256" key="7">
    <source>
        <dbReference type="ARBA" id="ARBA00048741"/>
    </source>
</evidence>
<protein>
    <recommendedName>
        <fullName evidence="3">asparagine synthase (glutamine-hydrolyzing)</fullName>
        <ecNumber evidence="3">6.3.5.4</ecNumber>
    </recommendedName>
</protein>
<dbReference type="PIRSF" id="PIRSF001589">
    <property type="entry name" value="Asn_synthetase_glu-h"/>
    <property type="match status" value="1"/>
</dbReference>
<feature type="binding site" evidence="9">
    <location>
        <position position="290"/>
    </location>
    <ligand>
        <name>ATP</name>
        <dbReference type="ChEBI" id="CHEBI:30616"/>
    </ligand>
</feature>
<evidence type="ECO:0000256" key="4">
    <source>
        <dbReference type="ARBA" id="ARBA00022741"/>
    </source>
</evidence>
<keyword evidence="6 8" id="KW-0315">Glutamine amidotransferase</keyword>
<reference evidence="12 13" key="1">
    <citation type="journal article" date="2011" name="Stand. Genomic Sci.">
        <title>Complete genome sequence of Haliscomenobacter hydrossis type strain (O).</title>
        <authorList>
            <consortium name="US DOE Joint Genome Institute (JGI-PGF)"/>
            <person name="Daligault H."/>
            <person name="Lapidus A."/>
            <person name="Zeytun A."/>
            <person name="Nolan M."/>
            <person name="Lucas S."/>
            <person name="Del Rio T.G."/>
            <person name="Tice H."/>
            <person name="Cheng J.F."/>
            <person name="Tapia R."/>
            <person name="Han C."/>
            <person name="Goodwin L."/>
            <person name="Pitluck S."/>
            <person name="Liolios K."/>
            <person name="Pagani I."/>
            <person name="Ivanova N."/>
            <person name="Huntemann M."/>
            <person name="Mavromatis K."/>
            <person name="Mikhailova N."/>
            <person name="Pati A."/>
            <person name="Chen A."/>
            <person name="Palaniappan K."/>
            <person name="Land M."/>
            <person name="Hauser L."/>
            <person name="Brambilla E.M."/>
            <person name="Rohde M."/>
            <person name="Verbarg S."/>
            <person name="Goker M."/>
            <person name="Bristow J."/>
            <person name="Eisen J.A."/>
            <person name="Markowitz V."/>
            <person name="Hugenholtz P."/>
            <person name="Kyrpides N.C."/>
            <person name="Klenk H.P."/>
            <person name="Woyke T."/>
        </authorList>
    </citation>
    <scope>NUCLEOTIDE SEQUENCE [LARGE SCALE GENOMIC DNA]</scope>
    <source>
        <strain evidence="13">ATCC 27775 / DSM 1100 / LMG 10767 / O</strain>
    </source>
</reference>
<dbReference type="AlphaFoldDB" id="F4KX58"/>
<dbReference type="Gene3D" id="3.40.50.620">
    <property type="entry name" value="HUPs"/>
    <property type="match status" value="2"/>
</dbReference>
<dbReference type="PANTHER" id="PTHR43284">
    <property type="entry name" value="ASPARAGINE SYNTHETASE (GLUTAMINE-HYDROLYZING)"/>
    <property type="match status" value="1"/>
</dbReference>
<dbReference type="KEGG" id="hhy:Halhy_0374"/>
<dbReference type="PROSITE" id="PS51278">
    <property type="entry name" value="GATASE_TYPE_2"/>
    <property type="match status" value="1"/>
</dbReference>
<evidence type="ECO:0000256" key="8">
    <source>
        <dbReference type="PIRSR" id="PIRSR001589-1"/>
    </source>
</evidence>
<comment type="pathway">
    <text evidence="1">Amino-acid biosynthesis; L-asparagine biosynthesis; L-asparagine from L-aspartate (L-Gln route): step 1/1.</text>
</comment>
<dbReference type="EMBL" id="CP002691">
    <property type="protein sequence ID" value="AEE48286.1"/>
    <property type="molecule type" value="Genomic_DNA"/>
</dbReference>
<feature type="active site" description="For GATase activity" evidence="8">
    <location>
        <position position="2"/>
    </location>
</feature>
<feature type="site" description="Important for beta-aspartyl-AMP intermediate formation" evidence="10">
    <location>
        <position position="364"/>
    </location>
</feature>
<proteinExistence type="inferred from homology"/>
<dbReference type="GO" id="GO:0006529">
    <property type="term" value="P:asparagine biosynthetic process"/>
    <property type="evidence" value="ECO:0007669"/>
    <property type="project" value="UniProtKB-KW"/>
</dbReference>
<keyword evidence="12" id="KW-0436">Ligase</keyword>
<dbReference type="InterPro" id="IPR029055">
    <property type="entry name" value="Ntn_hydrolases_N"/>
</dbReference>
<evidence type="ECO:0000256" key="10">
    <source>
        <dbReference type="PIRSR" id="PIRSR001589-3"/>
    </source>
</evidence>
<evidence type="ECO:0000313" key="12">
    <source>
        <dbReference type="EMBL" id="AEE48286.1"/>
    </source>
</evidence>
<evidence type="ECO:0000256" key="9">
    <source>
        <dbReference type="PIRSR" id="PIRSR001589-2"/>
    </source>
</evidence>
<dbReference type="GO" id="GO:0005524">
    <property type="term" value="F:ATP binding"/>
    <property type="evidence" value="ECO:0007669"/>
    <property type="project" value="UniProtKB-KW"/>
</dbReference>
<reference key="2">
    <citation type="submission" date="2011-04" db="EMBL/GenBank/DDBJ databases">
        <title>Complete sequence of chromosome of Haliscomenobacter hydrossis DSM 1100.</title>
        <authorList>
            <consortium name="US DOE Joint Genome Institute (JGI-PGF)"/>
            <person name="Lucas S."/>
            <person name="Han J."/>
            <person name="Lapidus A."/>
            <person name="Bruce D."/>
            <person name="Goodwin L."/>
            <person name="Pitluck S."/>
            <person name="Peters L."/>
            <person name="Kyrpides N."/>
            <person name="Mavromatis K."/>
            <person name="Ivanova N."/>
            <person name="Ovchinnikova G."/>
            <person name="Pagani I."/>
            <person name="Daligault H."/>
            <person name="Detter J.C."/>
            <person name="Han C."/>
            <person name="Land M."/>
            <person name="Hauser L."/>
            <person name="Markowitz V."/>
            <person name="Cheng J.-F."/>
            <person name="Hugenholtz P."/>
            <person name="Woyke T."/>
            <person name="Wu D."/>
            <person name="Verbarg S."/>
            <person name="Frueling A."/>
            <person name="Brambilla E."/>
            <person name="Klenk H.-P."/>
            <person name="Eisen J.A."/>
        </authorList>
    </citation>
    <scope>NUCLEOTIDE SEQUENCE</scope>
    <source>
        <strain>DSM 1100</strain>
    </source>
</reference>
<feature type="binding site" evidence="9">
    <location>
        <position position="100"/>
    </location>
    <ligand>
        <name>L-glutamine</name>
        <dbReference type="ChEBI" id="CHEBI:58359"/>
    </ligand>
</feature>
<dbReference type="Pfam" id="PF13537">
    <property type="entry name" value="GATase_7"/>
    <property type="match status" value="1"/>
</dbReference>
<dbReference type="HOGENOM" id="CLU_014658_3_1_10"/>
<dbReference type="SUPFAM" id="SSF56235">
    <property type="entry name" value="N-terminal nucleophile aminohydrolases (Ntn hydrolases)"/>
    <property type="match status" value="1"/>
</dbReference>
<keyword evidence="8" id="KW-0028">Amino-acid biosynthesis</keyword>
<evidence type="ECO:0000256" key="5">
    <source>
        <dbReference type="ARBA" id="ARBA00022840"/>
    </source>
</evidence>
<gene>
    <name evidence="12" type="ordered locus">Halhy_0374</name>
</gene>
<dbReference type="eggNOG" id="COG0367">
    <property type="taxonomic scope" value="Bacteria"/>
</dbReference>
<sequence length="619" mass="71616">MCGITGLLRKDRPIEDAELLAMTAAIKHRGPDGHGFWYDSNHRIGFGHRRLALIDLLGGAQPMYDDTRKIQLVFNGEIYNYQQLRQELQGYGHHFSTNSDTEAIIYAYKQWGTDCVKRLRGMFALVLADDNKRELFLARDHFGIKPMYYYEDENCFAFGSEIQAIKALPGIQLDINWSAIDQYLWLQYIPHPQTAFHKLKKLPPAHTLTIGFDGKMGTPQPYWHFEFKPETGKTEQDWLEELDATLRDSVQAHLLADVPFGAFLSGGIDSSLVVSYMAEHLSSPVKTFSIGFKEEKYNELAYAAEVAKKWGTEHHVEIVEPQGLDILPDLVRHYGEPFADSSAIPTWYVSRLARRNVTMTLTGDGGDELFAGYGRYVQFAEQQELLPLNRKKIKSFLYPFINPIDPYKFPNNVAFWEGKSLRNLMEYIRIVPFELRKRLWKPDYAQYLQYTPPLFASTYAAAQHLSPTNLFQQVDINTYLPLDILTKVDVASMMHSLEVRPPIIDVRVAETAARIPTAFNLAKVNGKYEGKILLKKLLNRHFSHDFVYREKKGFAVPLEFWFGQKGNHQAYLREKLLSQDSMLKEVFNQRTIEKMLPHRHFSYSIWALLILEEWLRQNR</sequence>
<organism evidence="12 13">
    <name type="scientific">Haliscomenobacter hydrossis (strain ATCC 27775 / DSM 1100 / LMG 10767 / O)</name>
    <dbReference type="NCBI Taxonomy" id="760192"/>
    <lineage>
        <taxon>Bacteria</taxon>
        <taxon>Pseudomonadati</taxon>
        <taxon>Bacteroidota</taxon>
        <taxon>Saprospiria</taxon>
        <taxon>Saprospirales</taxon>
        <taxon>Haliscomenobacteraceae</taxon>
        <taxon>Haliscomenobacter</taxon>
    </lineage>
</organism>
<dbReference type="NCBIfam" id="TIGR01536">
    <property type="entry name" value="asn_synth_AEB"/>
    <property type="match status" value="1"/>
</dbReference>
<keyword evidence="5 9" id="KW-0067">ATP-binding</keyword>
<dbReference type="PANTHER" id="PTHR43284:SF1">
    <property type="entry name" value="ASPARAGINE SYNTHETASE"/>
    <property type="match status" value="1"/>
</dbReference>
<dbReference type="EC" id="6.3.5.4" evidence="3"/>
<dbReference type="Proteomes" id="UP000008461">
    <property type="component" value="Chromosome"/>
</dbReference>
<feature type="domain" description="Glutamine amidotransferase type-2" evidence="11">
    <location>
        <begin position="2"/>
        <end position="213"/>
    </location>
</feature>
<dbReference type="RefSeq" id="WP_013762850.1">
    <property type="nucleotide sequence ID" value="NC_015510.1"/>
</dbReference>
<dbReference type="InterPro" id="IPR001962">
    <property type="entry name" value="Asn_synthase"/>
</dbReference>
<dbReference type="InterPro" id="IPR051786">
    <property type="entry name" value="ASN_synthetase/amidase"/>
</dbReference>
<keyword evidence="13" id="KW-1185">Reference proteome</keyword>
<dbReference type="MEROPS" id="C44.001"/>
<dbReference type="GO" id="GO:0005829">
    <property type="term" value="C:cytosol"/>
    <property type="evidence" value="ECO:0007669"/>
    <property type="project" value="TreeGrafter"/>
</dbReference>
<evidence type="ECO:0000256" key="2">
    <source>
        <dbReference type="ARBA" id="ARBA00005752"/>
    </source>
</evidence>
<name>F4KX58_HALH1</name>